<gene>
    <name evidence="1" type="ordered locus">RUM_08830</name>
</gene>
<dbReference type="AlphaFoldDB" id="D4LBR4"/>
<dbReference type="STRING" id="213810.RUM_08830"/>
<dbReference type="KEGG" id="rch:RUM_08830"/>
<evidence type="ECO:0000313" key="1">
    <source>
        <dbReference type="EMBL" id="CBL17059.1"/>
    </source>
</evidence>
<dbReference type="EMBL" id="FP929052">
    <property type="protein sequence ID" value="CBL17059.1"/>
    <property type="molecule type" value="Genomic_DNA"/>
</dbReference>
<evidence type="ECO:0000313" key="2">
    <source>
        <dbReference type="Proteomes" id="UP000007054"/>
    </source>
</evidence>
<proteinExistence type="predicted"/>
<sequence>MDTSPVENVRKAKGNAVPGSVCSPQKVIGGIVQHTAFDEGTRRHQPDHVPFHQSLGKGRILHLLTDRHLIPQSDQPFDIDLAAVEGHAAHGGTLLQTAVPAGEGQLQQLGYQHSVIEEHFVEISQTEEQNGVAVFLLDRHILLHHRG</sequence>
<protein>
    <submittedName>
        <fullName evidence="1">Uncharacterized protein</fullName>
    </submittedName>
</protein>
<reference evidence="1" key="1">
    <citation type="submission" date="2010-03" db="EMBL/GenBank/DDBJ databases">
        <title>The genome sequence of Ruminococcus sp. 18P13.</title>
        <authorList>
            <consortium name="metaHIT consortium -- http://www.metahit.eu/"/>
            <person name="Pajon A."/>
            <person name="Turner K."/>
            <person name="Parkhill J."/>
            <person name="Bernalier A."/>
        </authorList>
    </citation>
    <scope>NUCLEOTIDE SEQUENCE [LARGE SCALE GENOMIC DNA]</scope>
    <source>
        <strain evidence="1">Type strain: 18P13</strain>
    </source>
</reference>
<dbReference type="Proteomes" id="UP000007054">
    <property type="component" value="Chromosome"/>
</dbReference>
<organism evidence="1 2">
    <name type="scientific">Ruminococcus champanellensis (strain DSM 18848 / JCM 17042 / KCTC 15320 / 18P13)</name>
    <dbReference type="NCBI Taxonomy" id="213810"/>
    <lineage>
        <taxon>Bacteria</taxon>
        <taxon>Bacillati</taxon>
        <taxon>Bacillota</taxon>
        <taxon>Clostridia</taxon>
        <taxon>Eubacteriales</taxon>
        <taxon>Oscillospiraceae</taxon>
        <taxon>Ruminococcus</taxon>
    </lineage>
</organism>
<name>D4LBR4_RUMC1</name>
<dbReference type="AntiFam" id="ANF00084">
    <property type="entry name" value="Shadow ORF (opposite mutS)"/>
</dbReference>
<dbReference type="HOGENOM" id="CLU_1766668_0_0_9"/>
<accession>D4LBR4</accession>
<reference evidence="1" key="2">
    <citation type="submission" date="2010-03" db="EMBL/GenBank/DDBJ databases">
        <authorList>
            <person name="Pajon A."/>
        </authorList>
    </citation>
    <scope>NUCLEOTIDE SEQUENCE</scope>
    <source>
        <strain evidence="1">Type strain: 18P13</strain>
    </source>
</reference>
<keyword evidence="2" id="KW-1185">Reference proteome</keyword>